<reference evidence="2" key="1">
    <citation type="journal article" date="2019" name="Nat. Commun.">
        <title>The genome of broomcorn millet.</title>
        <authorList>
            <person name="Zou C."/>
            <person name="Miki D."/>
            <person name="Li D."/>
            <person name="Tang Q."/>
            <person name="Xiao L."/>
            <person name="Rajput S."/>
            <person name="Deng P."/>
            <person name="Jia W."/>
            <person name="Huang R."/>
            <person name="Zhang M."/>
            <person name="Sun Y."/>
            <person name="Hu J."/>
            <person name="Fu X."/>
            <person name="Schnable P.S."/>
            <person name="Li F."/>
            <person name="Zhang H."/>
            <person name="Feng B."/>
            <person name="Zhu X."/>
            <person name="Liu R."/>
            <person name="Schnable J.C."/>
            <person name="Zhu J.-K."/>
            <person name="Zhang H."/>
        </authorList>
    </citation>
    <scope>NUCLEOTIDE SEQUENCE [LARGE SCALE GENOMIC DNA]</scope>
</reference>
<name>A0A3L6P9A8_PANMI</name>
<dbReference type="EMBL" id="PQIB02000839">
    <property type="protein sequence ID" value="RLM48553.1"/>
    <property type="molecule type" value="Genomic_DNA"/>
</dbReference>
<gene>
    <name evidence="1" type="ORF">C2845_PMPSC017835</name>
</gene>
<keyword evidence="2" id="KW-1185">Reference proteome</keyword>
<comment type="caution">
    <text evidence="1">The sequence shown here is derived from an EMBL/GenBank/DDBJ whole genome shotgun (WGS) entry which is preliminary data.</text>
</comment>
<evidence type="ECO:0000313" key="1">
    <source>
        <dbReference type="EMBL" id="RLM48553.1"/>
    </source>
</evidence>
<sequence>MAARVVVASGAAGVKVAPLGGRSGADGLRPPRRMQLGACAPRERWGGSAATRARRGSQAALFFLLPAPSWDAPVGDVASPAGGARHFHFAWDLLLVHAISISHASSSPHCDPALRRYDCWSQREGRRWRPPVAAQARRRSKEGHRAPALDVTQLSATTARCCSPPMHLPKAAAGDTSSFSSDWRRSAMGGGQGTSVVFPAAAAATWRCFSLSFPGDFIEDSWRRQYPIPQQRSNSGRPPQQIHKGFLPTRRATMADTTILQRMWPSPTFLPGEEA</sequence>
<dbReference type="Proteomes" id="UP000275267">
    <property type="component" value="Unassembled WGS sequence"/>
</dbReference>
<dbReference type="STRING" id="4540.A0A3L6P9A8"/>
<proteinExistence type="predicted"/>
<dbReference type="AlphaFoldDB" id="A0A3L6P9A8"/>
<evidence type="ECO:0000313" key="2">
    <source>
        <dbReference type="Proteomes" id="UP000275267"/>
    </source>
</evidence>
<accession>A0A3L6P9A8</accession>
<protein>
    <submittedName>
        <fullName evidence="1">Uncharacterized protein</fullName>
    </submittedName>
</protein>
<organism evidence="1 2">
    <name type="scientific">Panicum miliaceum</name>
    <name type="common">Proso millet</name>
    <name type="synonym">Broomcorn millet</name>
    <dbReference type="NCBI Taxonomy" id="4540"/>
    <lineage>
        <taxon>Eukaryota</taxon>
        <taxon>Viridiplantae</taxon>
        <taxon>Streptophyta</taxon>
        <taxon>Embryophyta</taxon>
        <taxon>Tracheophyta</taxon>
        <taxon>Spermatophyta</taxon>
        <taxon>Magnoliopsida</taxon>
        <taxon>Liliopsida</taxon>
        <taxon>Poales</taxon>
        <taxon>Poaceae</taxon>
        <taxon>PACMAD clade</taxon>
        <taxon>Panicoideae</taxon>
        <taxon>Panicodae</taxon>
        <taxon>Paniceae</taxon>
        <taxon>Panicinae</taxon>
        <taxon>Panicum</taxon>
        <taxon>Panicum sect. Panicum</taxon>
    </lineage>
</organism>